<feature type="binding site" evidence="6">
    <location>
        <position position="205"/>
    </location>
    <ligand>
        <name>a divalent metal cation</name>
        <dbReference type="ChEBI" id="CHEBI:60240"/>
        <label>2</label>
        <note>catalytic</note>
    </ligand>
</feature>
<comment type="cofactor">
    <cofactor evidence="6">
        <name>Co(2+)</name>
        <dbReference type="ChEBI" id="CHEBI:48828"/>
    </cofactor>
    <cofactor evidence="6">
        <name>Zn(2+)</name>
        <dbReference type="ChEBI" id="CHEBI:29105"/>
    </cofactor>
    <cofactor evidence="6">
        <name>Mn(2+)</name>
        <dbReference type="ChEBI" id="CHEBI:29035"/>
    </cofactor>
    <cofactor evidence="6">
        <name>Fe(2+)</name>
        <dbReference type="ChEBI" id="CHEBI:29033"/>
    </cofactor>
    <text evidence="6">Binds 2 divalent metal cations per subunit. Has a high-affinity and a low affinity metal-binding site. The true nature of the physiological cofactor is under debate. The enzyme is active with cobalt, zinc, manganese or divalent iron ions. Most likely, methionine aminopeptidases function as mononuclear Fe(2+)-metalloproteases under physiological conditions, and the catalytically relevant metal-binding site has been assigned to the histidine-containing high-affinity site.</text>
</comment>
<keyword evidence="2 6" id="KW-0031">Aminopeptidase</keyword>
<feature type="binding site" evidence="6">
    <location>
        <position position="236"/>
    </location>
    <ligand>
        <name>a divalent metal cation</name>
        <dbReference type="ChEBI" id="CHEBI:60240"/>
        <label>2</label>
        <note>catalytic</note>
    </ligand>
</feature>
<evidence type="ECO:0000256" key="4">
    <source>
        <dbReference type="ARBA" id="ARBA00022723"/>
    </source>
</evidence>
<sequence>MAITVKSKEQIKIMKEGGRITAGALKAVLARVAVGVTTAELDKIAEEFIISSGGEPAFKRVPGYKFATCLNLNEGVVHGLPSKQKLKEGDILSVDLGTYYKGLNTDVSWTVYVGDENQALSSKLQFLEVGEKALWVAIDQCRIGKAVGDISAAMEKILRGAGYSPVETLVGHGVGEKLHEEPQIPCLASPYKGVELKEGMTLATEVIYTAGKPALKLLPDNWTFVTADDSLAGLFEHTVAVSPTGPIVLTAWKVI</sequence>
<dbReference type="GO" id="GO:0006508">
    <property type="term" value="P:proteolysis"/>
    <property type="evidence" value="ECO:0007669"/>
    <property type="project" value="UniProtKB-KW"/>
</dbReference>
<feature type="binding site" evidence="6">
    <location>
        <position position="172"/>
    </location>
    <ligand>
        <name>a divalent metal cation</name>
        <dbReference type="ChEBI" id="CHEBI:60240"/>
        <label>2</label>
        <note>catalytic</note>
    </ligand>
</feature>
<evidence type="ECO:0000259" key="8">
    <source>
        <dbReference type="Pfam" id="PF00557"/>
    </source>
</evidence>
<dbReference type="InterPro" id="IPR002467">
    <property type="entry name" value="Pept_M24A_MAP1"/>
</dbReference>
<feature type="binding site" evidence="6">
    <location>
        <position position="106"/>
    </location>
    <ligand>
        <name>a divalent metal cation</name>
        <dbReference type="ChEBI" id="CHEBI:60240"/>
        <label>2</label>
        <note>catalytic</note>
    </ligand>
</feature>
<evidence type="ECO:0000313" key="10">
    <source>
        <dbReference type="Proteomes" id="UP000228781"/>
    </source>
</evidence>
<dbReference type="GO" id="GO:0070006">
    <property type="term" value="F:metalloaminopeptidase activity"/>
    <property type="evidence" value="ECO:0007669"/>
    <property type="project" value="UniProtKB-UniRule"/>
</dbReference>
<feature type="binding site" evidence="6">
    <location>
        <position position="236"/>
    </location>
    <ligand>
        <name>a divalent metal cation</name>
        <dbReference type="ChEBI" id="CHEBI:60240"/>
        <label>1</label>
    </ligand>
</feature>
<dbReference type="PANTHER" id="PTHR43330:SF27">
    <property type="entry name" value="METHIONINE AMINOPEPTIDASE"/>
    <property type="match status" value="1"/>
</dbReference>
<dbReference type="SUPFAM" id="SSF55920">
    <property type="entry name" value="Creatinase/aminopeptidase"/>
    <property type="match status" value="1"/>
</dbReference>
<dbReference type="InterPro" id="IPR001714">
    <property type="entry name" value="Pept_M24_MAP"/>
</dbReference>
<dbReference type="NCBIfam" id="TIGR00500">
    <property type="entry name" value="met_pdase_I"/>
    <property type="match status" value="1"/>
</dbReference>
<dbReference type="GO" id="GO:0005829">
    <property type="term" value="C:cytosol"/>
    <property type="evidence" value="ECO:0007669"/>
    <property type="project" value="TreeGrafter"/>
</dbReference>
<evidence type="ECO:0000256" key="5">
    <source>
        <dbReference type="ARBA" id="ARBA00022801"/>
    </source>
</evidence>
<evidence type="ECO:0000256" key="7">
    <source>
        <dbReference type="RuleBase" id="RU003653"/>
    </source>
</evidence>
<keyword evidence="3 6" id="KW-0645">Protease</keyword>
<feature type="domain" description="Peptidase M24" evidence="8">
    <location>
        <begin position="13"/>
        <end position="241"/>
    </location>
</feature>
<comment type="function">
    <text evidence="1 6">Removes the N-terminal methionine from nascent proteins. The N-terminal methionine is often cleaved when the second residue in the primary sequence is small and uncharged (Met-Ala-, Cys, Gly, Pro, Ser, Thr, or Val). Requires deformylation of the N(alpha)-formylated initiator methionine before it can be hydrolyzed.</text>
</comment>
<dbReference type="GO" id="GO:0004239">
    <property type="term" value="F:initiator methionyl aminopeptidase activity"/>
    <property type="evidence" value="ECO:0007669"/>
    <property type="project" value="UniProtKB-UniRule"/>
</dbReference>
<accession>A0A2M8EJR0</accession>
<dbReference type="AlphaFoldDB" id="A0A2M8EJR0"/>
<dbReference type="HAMAP" id="MF_01974">
    <property type="entry name" value="MetAP_1"/>
    <property type="match status" value="1"/>
</dbReference>
<evidence type="ECO:0000313" key="9">
    <source>
        <dbReference type="EMBL" id="PJC22981.1"/>
    </source>
</evidence>
<name>A0A2M8EJR0_UNCKA</name>
<dbReference type="InterPro" id="IPR036005">
    <property type="entry name" value="Creatinase/aminopeptidase-like"/>
</dbReference>
<comment type="caution">
    <text evidence="9">The sequence shown here is derived from an EMBL/GenBank/DDBJ whole genome shotgun (WGS) entry which is preliminary data.</text>
</comment>
<comment type="catalytic activity">
    <reaction evidence="6 7">
        <text>Release of N-terminal amino acids, preferentially methionine, from peptides and arylamides.</text>
        <dbReference type="EC" id="3.4.11.18"/>
    </reaction>
</comment>
<dbReference type="Proteomes" id="UP000228781">
    <property type="component" value="Unassembled WGS sequence"/>
</dbReference>
<gene>
    <name evidence="6 9" type="primary">map</name>
    <name evidence="9" type="ORF">CO059_01200</name>
</gene>
<evidence type="ECO:0000256" key="2">
    <source>
        <dbReference type="ARBA" id="ARBA00022438"/>
    </source>
</evidence>
<dbReference type="PANTHER" id="PTHR43330">
    <property type="entry name" value="METHIONINE AMINOPEPTIDASE"/>
    <property type="match status" value="1"/>
</dbReference>
<dbReference type="Gene3D" id="3.90.230.10">
    <property type="entry name" value="Creatinase/methionine aminopeptidase superfamily"/>
    <property type="match status" value="1"/>
</dbReference>
<dbReference type="InterPro" id="IPR000994">
    <property type="entry name" value="Pept_M24"/>
</dbReference>
<evidence type="ECO:0000256" key="1">
    <source>
        <dbReference type="ARBA" id="ARBA00002521"/>
    </source>
</evidence>
<feature type="binding site" evidence="6">
    <location>
        <position position="95"/>
    </location>
    <ligand>
        <name>a divalent metal cation</name>
        <dbReference type="ChEBI" id="CHEBI:60240"/>
        <label>1</label>
    </ligand>
</feature>
<evidence type="ECO:0000256" key="6">
    <source>
        <dbReference type="HAMAP-Rule" id="MF_01974"/>
    </source>
</evidence>
<feature type="binding site" evidence="6">
    <location>
        <position position="106"/>
    </location>
    <ligand>
        <name>a divalent metal cation</name>
        <dbReference type="ChEBI" id="CHEBI:60240"/>
        <label>1</label>
    </ligand>
</feature>
<feature type="binding site" evidence="6">
    <location>
        <position position="78"/>
    </location>
    <ligand>
        <name>substrate</name>
    </ligand>
</feature>
<proteinExistence type="inferred from homology"/>
<dbReference type="Pfam" id="PF00557">
    <property type="entry name" value="Peptidase_M24"/>
    <property type="match status" value="1"/>
</dbReference>
<comment type="subunit">
    <text evidence="6">Monomer.</text>
</comment>
<organism evidence="9 10">
    <name type="scientific">candidate division WWE3 bacterium CG_4_9_14_0_2_um_filter_48_10</name>
    <dbReference type="NCBI Taxonomy" id="1975078"/>
    <lineage>
        <taxon>Bacteria</taxon>
        <taxon>Katanobacteria</taxon>
    </lineage>
</organism>
<reference evidence="10" key="1">
    <citation type="submission" date="2017-09" db="EMBL/GenBank/DDBJ databases">
        <title>Depth-based differentiation of microbial function through sediment-hosted aquifers and enrichment of novel symbionts in the deep terrestrial subsurface.</title>
        <authorList>
            <person name="Probst A.J."/>
            <person name="Ladd B."/>
            <person name="Jarett J.K."/>
            <person name="Geller-Mcgrath D.E."/>
            <person name="Sieber C.M.K."/>
            <person name="Emerson J.B."/>
            <person name="Anantharaman K."/>
            <person name="Thomas B.C."/>
            <person name="Malmstrom R."/>
            <person name="Stieglmeier M."/>
            <person name="Klingl A."/>
            <person name="Woyke T."/>
            <person name="Ryan C.M."/>
            <person name="Banfield J.F."/>
        </authorList>
    </citation>
    <scope>NUCLEOTIDE SEQUENCE [LARGE SCALE GENOMIC DNA]</scope>
</reference>
<dbReference type="EC" id="3.4.11.18" evidence="6 7"/>
<protein>
    <recommendedName>
        <fullName evidence="6 7">Methionine aminopeptidase</fullName>
        <shortName evidence="6">MAP</shortName>
        <shortName evidence="6">MetAP</shortName>
        <ecNumber evidence="6 7">3.4.11.18</ecNumber>
    </recommendedName>
    <alternativeName>
        <fullName evidence="6">Peptidase M</fullName>
    </alternativeName>
</protein>
<feature type="binding site" evidence="6">
    <location>
        <position position="179"/>
    </location>
    <ligand>
        <name>substrate</name>
    </ligand>
</feature>
<dbReference type="GO" id="GO:0046872">
    <property type="term" value="F:metal ion binding"/>
    <property type="evidence" value="ECO:0007669"/>
    <property type="project" value="UniProtKB-UniRule"/>
</dbReference>
<keyword evidence="5 6" id="KW-0378">Hydrolase</keyword>
<dbReference type="PRINTS" id="PR00599">
    <property type="entry name" value="MAPEPTIDASE"/>
</dbReference>
<evidence type="ECO:0000256" key="3">
    <source>
        <dbReference type="ARBA" id="ARBA00022670"/>
    </source>
</evidence>
<comment type="similarity">
    <text evidence="6">Belongs to the peptidase M24A family. Methionine aminopeptidase type 1 subfamily.</text>
</comment>
<keyword evidence="4 6" id="KW-0479">Metal-binding</keyword>
<dbReference type="EMBL" id="PFSK01000014">
    <property type="protein sequence ID" value="PJC22981.1"/>
    <property type="molecule type" value="Genomic_DNA"/>
</dbReference>